<feature type="transmembrane region" description="Helical" evidence="7">
    <location>
        <begin position="75"/>
        <end position="100"/>
    </location>
</feature>
<evidence type="ECO:0000256" key="1">
    <source>
        <dbReference type="ARBA" id="ARBA00004651"/>
    </source>
</evidence>
<feature type="transmembrane region" description="Helical" evidence="7">
    <location>
        <begin position="112"/>
        <end position="132"/>
    </location>
</feature>
<comment type="similarity">
    <text evidence="2">Belongs to the chromate ion transporter (CHR) (TC 2.A.51) family.</text>
</comment>
<evidence type="ECO:0000256" key="3">
    <source>
        <dbReference type="ARBA" id="ARBA00022475"/>
    </source>
</evidence>
<dbReference type="Proteomes" id="UP001410394">
    <property type="component" value="Unassembled WGS sequence"/>
</dbReference>
<evidence type="ECO:0000256" key="6">
    <source>
        <dbReference type="ARBA" id="ARBA00023136"/>
    </source>
</evidence>
<keyword evidence="4 7" id="KW-0812">Transmembrane</keyword>
<dbReference type="RefSeq" id="WP_345921310.1">
    <property type="nucleotide sequence ID" value="NZ_JBDIVE010000015.1"/>
</dbReference>
<protein>
    <submittedName>
        <fullName evidence="8">Chromate transporter</fullName>
    </submittedName>
</protein>
<evidence type="ECO:0000256" key="7">
    <source>
        <dbReference type="SAM" id="Phobius"/>
    </source>
</evidence>
<comment type="subcellular location">
    <subcellularLocation>
        <location evidence="1">Cell membrane</location>
        <topology evidence="1">Multi-pass membrane protein</topology>
    </subcellularLocation>
</comment>
<sequence>MIGPSSFELLLRFCLYSLMAVGGANALIPEIHREFVDNYGWFSNAEFNTLYAIAQAAPGPNVLIVSLIGWKLSGLAGTLACTVGMCGPSSLIALYIGRLWERFKHSPWRRALQLGLAPITIGLVIGSAALLIKTTGTHWQLLIVALSTAVLATRFALNPLIWLAIAAVLGALGVLN</sequence>
<keyword evidence="6 7" id="KW-0472">Membrane</keyword>
<evidence type="ECO:0000313" key="8">
    <source>
        <dbReference type="EMBL" id="MEN3070531.1"/>
    </source>
</evidence>
<evidence type="ECO:0000256" key="5">
    <source>
        <dbReference type="ARBA" id="ARBA00022989"/>
    </source>
</evidence>
<proteinExistence type="inferred from homology"/>
<accession>A0ABU9Z3L3</accession>
<feature type="transmembrane region" description="Helical" evidence="7">
    <location>
        <begin position="9"/>
        <end position="28"/>
    </location>
</feature>
<comment type="caution">
    <text evidence="8">The sequence shown here is derived from an EMBL/GenBank/DDBJ whole genome shotgun (WGS) entry which is preliminary data.</text>
</comment>
<keyword evidence="9" id="KW-1185">Reference proteome</keyword>
<keyword evidence="5 7" id="KW-1133">Transmembrane helix</keyword>
<keyword evidence="3" id="KW-1003">Cell membrane</keyword>
<gene>
    <name evidence="8" type="ORF">ABDB84_18755</name>
</gene>
<name>A0ABU9Z3L3_9RHOO</name>
<reference evidence="8 9" key="1">
    <citation type="journal article" date="2018" name="Int. J. Syst. Evol. Microbiol.">
        <title>Uliginosibacterium sediminicola sp. nov., isolated from freshwater sediment.</title>
        <authorList>
            <person name="Hwang W.M."/>
            <person name="Kim S.M."/>
            <person name="Kang K."/>
            <person name="Ahn T.Y."/>
        </authorList>
    </citation>
    <scope>NUCLEOTIDE SEQUENCE [LARGE SCALE GENOMIC DNA]</scope>
    <source>
        <strain evidence="8 9">M1-21</strain>
    </source>
</reference>
<evidence type="ECO:0000313" key="9">
    <source>
        <dbReference type="Proteomes" id="UP001410394"/>
    </source>
</evidence>
<evidence type="ECO:0000256" key="2">
    <source>
        <dbReference type="ARBA" id="ARBA00005262"/>
    </source>
</evidence>
<organism evidence="8 9">
    <name type="scientific">Uliginosibacterium sediminicola</name>
    <dbReference type="NCBI Taxonomy" id="2024550"/>
    <lineage>
        <taxon>Bacteria</taxon>
        <taxon>Pseudomonadati</taxon>
        <taxon>Pseudomonadota</taxon>
        <taxon>Betaproteobacteria</taxon>
        <taxon>Rhodocyclales</taxon>
        <taxon>Zoogloeaceae</taxon>
        <taxon>Uliginosibacterium</taxon>
    </lineage>
</organism>
<dbReference type="InterPro" id="IPR003370">
    <property type="entry name" value="Chromate_transpt"/>
</dbReference>
<dbReference type="Pfam" id="PF02417">
    <property type="entry name" value="Chromate_transp"/>
    <property type="match status" value="1"/>
</dbReference>
<dbReference type="EMBL" id="JBDIVE010000015">
    <property type="protein sequence ID" value="MEN3070531.1"/>
    <property type="molecule type" value="Genomic_DNA"/>
</dbReference>
<evidence type="ECO:0000256" key="4">
    <source>
        <dbReference type="ARBA" id="ARBA00022692"/>
    </source>
</evidence>
<dbReference type="InterPro" id="IPR052518">
    <property type="entry name" value="CHR_Transporter"/>
</dbReference>
<dbReference type="PANTHER" id="PTHR43663">
    <property type="entry name" value="CHROMATE TRANSPORT PROTEIN-RELATED"/>
    <property type="match status" value="1"/>
</dbReference>
<dbReference type="PANTHER" id="PTHR43663:SF1">
    <property type="entry name" value="CHROMATE TRANSPORTER"/>
    <property type="match status" value="1"/>
</dbReference>
<feature type="transmembrane region" description="Helical" evidence="7">
    <location>
        <begin position="152"/>
        <end position="175"/>
    </location>
</feature>